<evidence type="ECO:0000256" key="1">
    <source>
        <dbReference type="SAM" id="Phobius"/>
    </source>
</evidence>
<protein>
    <submittedName>
        <fullName evidence="2">Uncharacterized protein</fullName>
    </submittedName>
</protein>
<organism evidence="2 3">
    <name type="scientific">Candidatus Dechloromonas phosphorivorans</name>
    <dbReference type="NCBI Taxonomy" id="2899244"/>
    <lineage>
        <taxon>Bacteria</taxon>
        <taxon>Pseudomonadati</taxon>
        <taxon>Pseudomonadota</taxon>
        <taxon>Betaproteobacteria</taxon>
        <taxon>Rhodocyclales</taxon>
        <taxon>Azonexaceae</taxon>
        <taxon>Dechloromonas</taxon>
    </lineage>
</organism>
<feature type="transmembrane region" description="Helical" evidence="1">
    <location>
        <begin position="56"/>
        <end position="74"/>
    </location>
</feature>
<reference evidence="2 3" key="1">
    <citation type="submission" date="2020-10" db="EMBL/GenBank/DDBJ databases">
        <title>Connecting structure to function with the recovery of over 1000 high-quality activated sludge metagenome-assembled genomes encoding full-length rRNA genes using long-read sequencing.</title>
        <authorList>
            <person name="Singleton C.M."/>
            <person name="Petriglieri F."/>
            <person name="Kristensen J.M."/>
            <person name="Kirkegaard R.H."/>
            <person name="Michaelsen T.Y."/>
            <person name="Andersen M.H."/>
            <person name="Karst S.M."/>
            <person name="Dueholm M.S."/>
            <person name="Nielsen P.H."/>
            <person name="Albertsen M."/>
        </authorList>
    </citation>
    <scope>NUCLEOTIDE SEQUENCE [LARGE SCALE GENOMIC DNA]</scope>
    <source>
        <strain evidence="2">EsbW_18-Q3-R4-48_BATAC.463</strain>
    </source>
</reference>
<keyword evidence="1" id="KW-0472">Membrane</keyword>
<dbReference type="AlphaFoldDB" id="A0A935MQC3"/>
<sequence length="90" mass="10198">MSSETEIVPLSPEEQALRYRQVRKAILIRATFIGLILAAWWIMFVPESMMEGNLKIILGIVAGFLAAGSYLFNLRETLFPKLKKSQLAEK</sequence>
<proteinExistence type="predicted"/>
<keyword evidence="1" id="KW-0812">Transmembrane</keyword>
<accession>A0A935MQC3</accession>
<evidence type="ECO:0000313" key="3">
    <source>
        <dbReference type="Proteomes" id="UP000739411"/>
    </source>
</evidence>
<feature type="transmembrane region" description="Helical" evidence="1">
    <location>
        <begin position="26"/>
        <end position="44"/>
    </location>
</feature>
<name>A0A935MQC3_9RHOO</name>
<evidence type="ECO:0000313" key="2">
    <source>
        <dbReference type="EMBL" id="MBK7414678.1"/>
    </source>
</evidence>
<comment type="caution">
    <text evidence="2">The sequence shown here is derived from an EMBL/GenBank/DDBJ whole genome shotgun (WGS) entry which is preliminary data.</text>
</comment>
<gene>
    <name evidence="2" type="ORF">IPJ38_05725</name>
</gene>
<dbReference type="EMBL" id="JADJMS010000012">
    <property type="protein sequence ID" value="MBK7414678.1"/>
    <property type="molecule type" value="Genomic_DNA"/>
</dbReference>
<dbReference type="Proteomes" id="UP000739411">
    <property type="component" value="Unassembled WGS sequence"/>
</dbReference>
<keyword evidence="1" id="KW-1133">Transmembrane helix</keyword>